<evidence type="ECO:0000313" key="7">
    <source>
        <dbReference type="EMBL" id="KAK6927233.1"/>
    </source>
</evidence>
<feature type="domain" description="Myb-like" evidence="5">
    <location>
        <begin position="9"/>
        <end position="64"/>
    </location>
</feature>
<keyword evidence="4" id="KW-0539">Nucleus</keyword>
<dbReference type="GO" id="GO:0003677">
    <property type="term" value="F:DNA binding"/>
    <property type="evidence" value="ECO:0007669"/>
    <property type="project" value="UniProtKB-KW"/>
</dbReference>
<feature type="domain" description="HTH myb-type" evidence="6">
    <location>
        <begin position="9"/>
        <end position="68"/>
    </location>
</feature>
<evidence type="ECO:0000259" key="5">
    <source>
        <dbReference type="PROSITE" id="PS50090"/>
    </source>
</evidence>
<dbReference type="InterPro" id="IPR001005">
    <property type="entry name" value="SANT/Myb"/>
</dbReference>
<dbReference type="Pfam" id="PF00249">
    <property type="entry name" value="Myb_DNA-binding"/>
    <property type="match status" value="3"/>
</dbReference>
<evidence type="ECO:0000259" key="6">
    <source>
        <dbReference type="PROSITE" id="PS51294"/>
    </source>
</evidence>
<dbReference type="PROSITE" id="PS50090">
    <property type="entry name" value="MYB_LIKE"/>
    <property type="match status" value="3"/>
</dbReference>
<keyword evidence="3" id="KW-0238">DNA-binding</keyword>
<evidence type="ECO:0000256" key="3">
    <source>
        <dbReference type="ARBA" id="ARBA00023125"/>
    </source>
</evidence>
<dbReference type="SUPFAM" id="SSF46689">
    <property type="entry name" value="Homeodomain-like"/>
    <property type="match status" value="2"/>
</dbReference>
<keyword evidence="8" id="KW-1185">Reference proteome</keyword>
<evidence type="ECO:0000256" key="2">
    <source>
        <dbReference type="ARBA" id="ARBA00022737"/>
    </source>
</evidence>
<accession>A0AAN8V2F6</accession>
<evidence type="ECO:0000256" key="4">
    <source>
        <dbReference type="ARBA" id="ARBA00023242"/>
    </source>
</evidence>
<feature type="domain" description="HTH myb-type" evidence="6">
    <location>
        <begin position="219"/>
        <end position="269"/>
    </location>
</feature>
<dbReference type="InterPro" id="IPR015495">
    <property type="entry name" value="Myb_TF_plants"/>
</dbReference>
<dbReference type="InterPro" id="IPR017930">
    <property type="entry name" value="Myb_dom"/>
</dbReference>
<feature type="domain" description="Myb-like" evidence="5">
    <location>
        <begin position="162"/>
        <end position="214"/>
    </location>
</feature>
<dbReference type="SMART" id="SM00717">
    <property type="entry name" value="SANT"/>
    <property type="match status" value="3"/>
</dbReference>
<dbReference type="PROSITE" id="PS51294">
    <property type="entry name" value="HTH_MYB"/>
    <property type="match status" value="3"/>
</dbReference>
<dbReference type="AlphaFoldDB" id="A0AAN8V2F6"/>
<dbReference type="CDD" id="cd00167">
    <property type="entry name" value="SANT"/>
    <property type="match status" value="3"/>
</dbReference>
<protein>
    <submittedName>
        <fullName evidence="7">SANT/Myb domain</fullName>
    </submittedName>
</protein>
<dbReference type="Gene3D" id="1.10.10.60">
    <property type="entry name" value="Homeodomain-like"/>
    <property type="match status" value="3"/>
</dbReference>
<dbReference type="PANTHER" id="PTHR47999">
    <property type="entry name" value="TRANSCRIPTION FACTOR MYB8-RELATED-RELATED"/>
    <property type="match status" value="1"/>
</dbReference>
<keyword evidence="2" id="KW-0677">Repeat</keyword>
<feature type="domain" description="Myb-like" evidence="5">
    <location>
        <begin position="215"/>
        <end position="265"/>
    </location>
</feature>
<name>A0AAN8V2F6_9MAGN</name>
<dbReference type="FunFam" id="1.10.10.60:FF:000001">
    <property type="entry name" value="MYB-related transcription factor"/>
    <property type="match status" value="2"/>
</dbReference>
<sequence>MCRSPCCHKEEMKRGAWTSLEDKLLTDYIRKHGEGKWRSIPKEAGLSCPNRCGKSCRLRWLNHLRPDIKRVKAAATSACTVARKNQLPSSYGSESTLVNLVRSKARRCTKMVFSRLPSTGGRANNHCEPQGFIASEGHNSPMVDDFIIPIEIKMGRRPCCSKEGLNRGAWTSYEDQLLMEYIRKHGEGKWRNVPEKAGLKRCGKSCRLRWLNYLRPDIKRGNITQDEEDLIIRLHGLLGNRWALIAGRLPGRTDNEIKNYWNTTIAKRLKFTKQSNQSWEGNSETKCISTPPSTTVIRAKPYRLRKSFVSPIQSTAETSMNGGLVNKIIAGLDSKFDDNDVNFPNIDVDLYGGEMFLGDDVPECEFWKQCFVENCIEQESDNAGTNHEPWISSISDQPAHFSEDMLVELTTHDCVYFQSELI</sequence>
<feature type="domain" description="HTH myb-type" evidence="6">
    <location>
        <begin position="162"/>
        <end position="218"/>
    </location>
</feature>
<comment type="subcellular location">
    <subcellularLocation>
        <location evidence="1">Nucleus</location>
    </subcellularLocation>
</comment>
<organism evidence="7 8">
    <name type="scientific">Dillenia turbinata</name>
    <dbReference type="NCBI Taxonomy" id="194707"/>
    <lineage>
        <taxon>Eukaryota</taxon>
        <taxon>Viridiplantae</taxon>
        <taxon>Streptophyta</taxon>
        <taxon>Embryophyta</taxon>
        <taxon>Tracheophyta</taxon>
        <taxon>Spermatophyta</taxon>
        <taxon>Magnoliopsida</taxon>
        <taxon>eudicotyledons</taxon>
        <taxon>Gunneridae</taxon>
        <taxon>Pentapetalae</taxon>
        <taxon>Dilleniales</taxon>
        <taxon>Dilleniaceae</taxon>
        <taxon>Dillenia</taxon>
    </lineage>
</organism>
<comment type="caution">
    <text evidence="7">The sequence shown here is derived from an EMBL/GenBank/DDBJ whole genome shotgun (WGS) entry which is preliminary data.</text>
</comment>
<dbReference type="GO" id="GO:0005634">
    <property type="term" value="C:nucleus"/>
    <property type="evidence" value="ECO:0007669"/>
    <property type="project" value="UniProtKB-SubCell"/>
</dbReference>
<gene>
    <name evidence="7" type="ORF">RJ641_005824</name>
</gene>
<evidence type="ECO:0000256" key="1">
    <source>
        <dbReference type="ARBA" id="ARBA00004123"/>
    </source>
</evidence>
<dbReference type="EMBL" id="JBAMMX010000014">
    <property type="protein sequence ID" value="KAK6927233.1"/>
    <property type="molecule type" value="Genomic_DNA"/>
</dbReference>
<proteinExistence type="predicted"/>
<dbReference type="PANTHER" id="PTHR47999:SF96">
    <property type="entry name" value="TRANSCRIPTION REPRESSOR MYB6-LIKE"/>
    <property type="match status" value="1"/>
</dbReference>
<reference evidence="7 8" key="1">
    <citation type="submission" date="2023-12" db="EMBL/GenBank/DDBJ databases">
        <title>A high-quality genome assembly for Dillenia turbinata (Dilleniales).</title>
        <authorList>
            <person name="Chanderbali A."/>
        </authorList>
    </citation>
    <scope>NUCLEOTIDE SEQUENCE [LARGE SCALE GENOMIC DNA]</scope>
    <source>
        <strain evidence="7">LSX21</strain>
        <tissue evidence="7">Leaf</tissue>
    </source>
</reference>
<dbReference type="InterPro" id="IPR009057">
    <property type="entry name" value="Homeodomain-like_sf"/>
</dbReference>
<dbReference type="Proteomes" id="UP001370490">
    <property type="component" value="Unassembled WGS sequence"/>
</dbReference>
<evidence type="ECO:0000313" key="8">
    <source>
        <dbReference type="Proteomes" id="UP001370490"/>
    </source>
</evidence>